<gene>
    <name evidence="5" type="ORF">M8C21_018143</name>
</gene>
<keyword evidence="6" id="KW-1185">Reference proteome</keyword>
<dbReference type="SUPFAM" id="SSF47370">
    <property type="entry name" value="Bromodomain"/>
    <property type="match status" value="1"/>
</dbReference>
<comment type="caution">
    <text evidence="5">The sequence shown here is derived from an EMBL/GenBank/DDBJ whole genome shotgun (WGS) entry which is preliminary data.</text>
</comment>
<feature type="compositionally biased region" description="Polar residues" evidence="3">
    <location>
        <begin position="647"/>
        <end position="658"/>
    </location>
</feature>
<feature type="region of interest" description="Disordered" evidence="3">
    <location>
        <begin position="298"/>
        <end position="336"/>
    </location>
</feature>
<name>A0AAD5CIK1_AMBAR</name>
<feature type="compositionally biased region" description="Low complexity" evidence="3">
    <location>
        <begin position="306"/>
        <end position="315"/>
    </location>
</feature>
<feature type="domain" description="Bromo" evidence="4">
    <location>
        <begin position="169"/>
        <end position="259"/>
    </location>
</feature>
<accession>A0AAD5CIK1</accession>
<dbReference type="PANTHER" id="PTHR47809:SF3">
    <property type="entry name" value="CHROMATIN REMODELER BROMODOMAIN FAMILY"/>
    <property type="match status" value="1"/>
</dbReference>
<evidence type="ECO:0000256" key="3">
    <source>
        <dbReference type="SAM" id="MobiDB-lite"/>
    </source>
</evidence>
<evidence type="ECO:0000259" key="4">
    <source>
        <dbReference type="SMART" id="SM00297"/>
    </source>
</evidence>
<dbReference type="AlphaFoldDB" id="A0AAD5CIK1"/>
<feature type="region of interest" description="Disordered" evidence="3">
    <location>
        <begin position="36"/>
        <end position="73"/>
    </location>
</feature>
<keyword evidence="1" id="KW-0103">Bromodomain</keyword>
<evidence type="ECO:0000313" key="5">
    <source>
        <dbReference type="EMBL" id="KAI7742297.1"/>
    </source>
</evidence>
<evidence type="ECO:0000313" key="6">
    <source>
        <dbReference type="Proteomes" id="UP001206925"/>
    </source>
</evidence>
<proteinExistence type="predicted"/>
<feature type="coiled-coil region" evidence="2">
    <location>
        <begin position="591"/>
        <end position="618"/>
    </location>
</feature>
<dbReference type="SMART" id="SM00297">
    <property type="entry name" value="BROMO"/>
    <property type="match status" value="1"/>
</dbReference>
<feature type="non-terminal residue" evidence="5">
    <location>
        <position position="672"/>
    </location>
</feature>
<feature type="region of interest" description="Disordered" evidence="3">
    <location>
        <begin position="644"/>
        <end position="672"/>
    </location>
</feature>
<sequence>RTRLVLKHATVLFSSNVEQLKNPNFSHIKTLTIYPLLSPSPSQSSSKHLRMKRPRSYKEQNPKTPLVNKRSQNDVTLCQSEYDERASGNVNTMRVETEARRTDSGIMGIDTDRLSHIISSVIKEISKEAGAMGNFSRSIVNDSVGNGRMNQCNVGVDREENGRDTCQNSEYNEEELNAALAVIKKTMMLDAAEPFNRPVDPVALEIPNGLKYMNAADVLKDVQYIWHNCVIYNKPGDHILKLLKRVKTFFMKQWKAAGLHMEQSLAMIDVHPITESSILRHNERQKESPLVNNFTPLQETEASEPQQSSSQQQSSPEKDEPNIGTPYSRNTEKKRQIRGLAEHQKLLTTAGRIKVLTNELGQPIGPAAVKLTNFLGHVSRDGNLAPLTCSGWRKMPEENKEKMWQKVLTTFDIEPGCRQSVLLSIGSKWRNFKSQLKVAHYDIHATDEERLADRDERVLPDQWSFLVSQWSSDEFKRLSARNKANRAKVKYIHTSGTKSFARLLEEEREKRPDGQEISQAELFILTRTRKNGQAVNEKSAAVISKLRESASPEETYHRVMGVDRNGGVSVSELNATRKTIIPSHGEALKMVEEKNAEVVELKERLASVEETCSQMASQMSAMVSMMANMQKSFMGQNIPDNVPVGIPNQSEPTFTSNHEVPAKPARGRKKRR</sequence>
<dbReference type="InterPro" id="IPR036427">
    <property type="entry name" value="Bromodomain-like_sf"/>
</dbReference>
<evidence type="ECO:0000256" key="1">
    <source>
        <dbReference type="ARBA" id="ARBA00023117"/>
    </source>
</evidence>
<dbReference type="Gene3D" id="1.20.920.10">
    <property type="entry name" value="Bromodomain-like"/>
    <property type="match status" value="1"/>
</dbReference>
<dbReference type="EMBL" id="JAMZMK010008024">
    <property type="protein sequence ID" value="KAI7742297.1"/>
    <property type="molecule type" value="Genomic_DNA"/>
</dbReference>
<protein>
    <recommendedName>
        <fullName evidence="4">Bromo domain-containing protein</fullName>
    </recommendedName>
</protein>
<dbReference type="Pfam" id="PF03004">
    <property type="entry name" value="Transposase_24"/>
    <property type="match status" value="1"/>
</dbReference>
<dbReference type="Pfam" id="PF00439">
    <property type="entry name" value="Bromodomain"/>
    <property type="match status" value="1"/>
</dbReference>
<dbReference type="InterPro" id="IPR004252">
    <property type="entry name" value="Probable_transposase_24"/>
</dbReference>
<dbReference type="PANTHER" id="PTHR47809">
    <property type="entry name" value="DNA-BINDING BROMODOMAIN-CONTAINING PROTEIN"/>
    <property type="match status" value="1"/>
</dbReference>
<keyword evidence="2" id="KW-0175">Coiled coil</keyword>
<organism evidence="5 6">
    <name type="scientific">Ambrosia artemisiifolia</name>
    <name type="common">Common ragweed</name>
    <dbReference type="NCBI Taxonomy" id="4212"/>
    <lineage>
        <taxon>Eukaryota</taxon>
        <taxon>Viridiplantae</taxon>
        <taxon>Streptophyta</taxon>
        <taxon>Embryophyta</taxon>
        <taxon>Tracheophyta</taxon>
        <taxon>Spermatophyta</taxon>
        <taxon>Magnoliopsida</taxon>
        <taxon>eudicotyledons</taxon>
        <taxon>Gunneridae</taxon>
        <taxon>Pentapetalae</taxon>
        <taxon>asterids</taxon>
        <taxon>campanulids</taxon>
        <taxon>Asterales</taxon>
        <taxon>Asteraceae</taxon>
        <taxon>Asteroideae</taxon>
        <taxon>Heliantheae alliance</taxon>
        <taxon>Heliantheae</taxon>
        <taxon>Ambrosia</taxon>
    </lineage>
</organism>
<feature type="compositionally biased region" description="Low complexity" evidence="3">
    <location>
        <begin position="36"/>
        <end position="46"/>
    </location>
</feature>
<dbReference type="InterPro" id="IPR001487">
    <property type="entry name" value="Bromodomain"/>
</dbReference>
<dbReference type="Proteomes" id="UP001206925">
    <property type="component" value="Unassembled WGS sequence"/>
</dbReference>
<reference evidence="5" key="1">
    <citation type="submission" date="2022-06" db="EMBL/GenBank/DDBJ databases">
        <title>Uncovering the hologenomic basis of an extraordinary plant invasion.</title>
        <authorList>
            <person name="Bieker V.C."/>
            <person name="Martin M.D."/>
            <person name="Gilbert T."/>
            <person name="Hodgins K."/>
            <person name="Battlay P."/>
            <person name="Petersen B."/>
            <person name="Wilson J."/>
        </authorList>
    </citation>
    <scope>NUCLEOTIDE SEQUENCE</scope>
    <source>
        <strain evidence="5">AA19_3_7</strain>
        <tissue evidence="5">Leaf</tissue>
    </source>
</reference>
<evidence type="ECO:0000256" key="2">
    <source>
        <dbReference type="SAM" id="Coils"/>
    </source>
</evidence>